<gene>
    <name evidence="1" type="ORF">E2B99_06210</name>
</gene>
<protein>
    <submittedName>
        <fullName evidence="1">GatB/YqeY domain-containing protein</fullName>
    </submittedName>
</protein>
<dbReference type="PANTHER" id="PTHR28055:SF1">
    <property type="entry name" value="ALTERED INHERITANCE OF MITOCHONDRIA PROTEIN 41, MITOCHONDRIAL"/>
    <property type="match status" value="1"/>
</dbReference>
<dbReference type="InterPro" id="IPR023168">
    <property type="entry name" value="GatB_Yqey_C_2"/>
</dbReference>
<dbReference type="Gene3D" id="1.10.1510.10">
    <property type="entry name" value="Uncharacterised protein YqeY/AIM41 PF09424, N-terminal domain"/>
    <property type="match status" value="1"/>
</dbReference>
<evidence type="ECO:0000313" key="1">
    <source>
        <dbReference type="EMBL" id="TEU27891.1"/>
    </source>
</evidence>
<organism evidence="1 2">
    <name type="scientific">Alkanindiges illinoisensis</name>
    <dbReference type="NCBI Taxonomy" id="197183"/>
    <lineage>
        <taxon>Bacteria</taxon>
        <taxon>Pseudomonadati</taxon>
        <taxon>Pseudomonadota</taxon>
        <taxon>Gammaproteobacteria</taxon>
        <taxon>Moraxellales</taxon>
        <taxon>Moraxellaceae</taxon>
        <taxon>Alkanindiges</taxon>
    </lineage>
</organism>
<dbReference type="GO" id="GO:0016884">
    <property type="term" value="F:carbon-nitrogen ligase activity, with glutamine as amido-N-donor"/>
    <property type="evidence" value="ECO:0007669"/>
    <property type="project" value="InterPro"/>
</dbReference>
<reference evidence="1 2" key="1">
    <citation type="submission" date="2019-03" db="EMBL/GenBank/DDBJ databases">
        <title>Alkanindiges illinoisensis: a potential pathogenic isolated from ascites of a gastric cancer patient with abdominal metastasis.</title>
        <authorList>
            <person name="Hu X."/>
            <person name="Yang B."/>
            <person name="Yan X."/>
            <person name="Lin L."/>
            <person name="Zhao H."/>
            <person name="Zhou F."/>
            <person name="Su B."/>
            <person name="Chen J."/>
            <person name="Rui Y."/>
            <person name="Wang Q."/>
            <person name="Zheng L."/>
        </authorList>
    </citation>
    <scope>NUCLEOTIDE SEQUENCE [LARGE SCALE GENOMIC DNA]</scope>
    <source>
        <strain evidence="1 2">NFYY 23406</strain>
    </source>
</reference>
<dbReference type="AlphaFoldDB" id="A0A4Y7XD21"/>
<keyword evidence="2" id="KW-1185">Reference proteome</keyword>
<dbReference type="EMBL" id="SNTY01000019">
    <property type="protein sequence ID" value="TEU27891.1"/>
    <property type="molecule type" value="Genomic_DNA"/>
</dbReference>
<dbReference type="Gene3D" id="1.10.10.410">
    <property type="match status" value="1"/>
</dbReference>
<dbReference type="InterPro" id="IPR042184">
    <property type="entry name" value="YqeY/Aim41_N"/>
</dbReference>
<dbReference type="STRING" id="1120977.GCA_000619845_00565"/>
<dbReference type="Pfam" id="PF09424">
    <property type="entry name" value="YqeY"/>
    <property type="match status" value="1"/>
</dbReference>
<dbReference type="OrthoDB" id="9788127at2"/>
<accession>A0A4Y7XD21</accession>
<dbReference type="SUPFAM" id="SSF89095">
    <property type="entry name" value="GatB/YqeY motif"/>
    <property type="match status" value="1"/>
</dbReference>
<dbReference type="InterPro" id="IPR019004">
    <property type="entry name" value="YqeY/Aim41"/>
</dbReference>
<proteinExistence type="predicted"/>
<name>A0A4Y7XD21_9GAMM</name>
<dbReference type="PANTHER" id="PTHR28055">
    <property type="entry name" value="ALTERED INHERITANCE OF MITOCHONDRIA PROTEIN 41, MITOCHONDRIAL"/>
    <property type="match status" value="1"/>
</dbReference>
<dbReference type="InterPro" id="IPR003789">
    <property type="entry name" value="Asn/Gln_tRNA_amidoTrase-B-like"/>
</dbReference>
<dbReference type="RefSeq" id="WP_134244080.1">
    <property type="nucleotide sequence ID" value="NZ_SNTY01000019.1"/>
</dbReference>
<dbReference type="Proteomes" id="UP000297834">
    <property type="component" value="Unassembled WGS sequence"/>
</dbReference>
<sequence length="148" mass="16253">MSALKSKITEALKVSMRERNMETVTVIRNVQAAIKQIEVDTREELDDARVLAVLEKQIKQRKESIAAFLGAGRDDLAAKEQFEIGVISQFLPAALSEQELDTLIEDEISEQGATTIRDMGKVMNALRPKIAGRADASVVSGKIKSRLG</sequence>
<comment type="caution">
    <text evidence="1">The sequence shown here is derived from an EMBL/GenBank/DDBJ whole genome shotgun (WGS) entry which is preliminary data.</text>
</comment>
<evidence type="ECO:0000313" key="2">
    <source>
        <dbReference type="Proteomes" id="UP000297834"/>
    </source>
</evidence>